<evidence type="ECO:0000259" key="6">
    <source>
        <dbReference type="Pfam" id="PF08281"/>
    </source>
</evidence>
<dbReference type="GO" id="GO:0016987">
    <property type="term" value="F:sigma factor activity"/>
    <property type="evidence" value="ECO:0007669"/>
    <property type="project" value="UniProtKB-KW"/>
</dbReference>
<comment type="similarity">
    <text evidence="1">Belongs to the sigma-70 factor family. ECF subfamily.</text>
</comment>
<dbReference type="InterPro" id="IPR036388">
    <property type="entry name" value="WH-like_DNA-bd_sf"/>
</dbReference>
<keyword evidence="2" id="KW-0805">Transcription regulation</keyword>
<sequence>MSRIESWDRLAETAARGDRGALERLCSAVGPVIGLLCRAELGTDLPAADICRSVLVGLPRHNGGTPFLHAVYSETARQIRRIRTSDAHLPHALTNLSEAQREVLVLRTICAFSVAETAVALGRTDGAVRVLQHRAMTQLRTVAVARSTPSA</sequence>
<evidence type="ECO:0000256" key="3">
    <source>
        <dbReference type="ARBA" id="ARBA00023082"/>
    </source>
</evidence>
<organism evidence="7 8">
    <name type="scientific">Antrihabitans stalactiti</name>
    <dbReference type="NCBI Taxonomy" id="2584121"/>
    <lineage>
        <taxon>Bacteria</taxon>
        <taxon>Bacillati</taxon>
        <taxon>Actinomycetota</taxon>
        <taxon>Actinomycetes</taxon>
        <taxon>Mycobacteriales</taxon>
        <taxon>Nocardiaceae</taxon>
        <taxon>Antrihabitans</taxon>
    </lineage>
</organism>
<proteinExistence type="inferred from homology"/>
<evidence type="ECO:0000256" key="1">
    <source>
        <dbReference type="ARBA" id="ARBA00010641"/>
    </source>
</evidence>
<dbReference type="InterPro" id="IPR013249">
    <property type="entry name" value="RNA_pol_sigma70_r4_t2"/>
</dbReference>
<comment type="caution">
    <text evidence="7">The sequence shown here is derived from an EMBL/GenBank/DDBJ whole genome shotgun (WGS) entry which is preliminary data.</text>
</comment>
<dbReference type="InterPro" id="IPR013324">
    <property type="entry name" value="RNA_pol_sigma_r3/r4-like"/>
</dbReference>
<evidence type="ECO:0000313" key="7">
    <source>
        <dbReference type="EMBL" id="NMN95224.1"/>
    </source>
</evidence>
<dbReference type="Pfam" id="PF08281">
    <property type="entry name" value="Sigma70_r4_2"/>
    <property type="match status" value="1"/>
</dbReference>
<dbReference type="CDD" id="cd06171">
    <property type="entry name" value="Sigma70_r4"/>
    <property type="match status" value="1"/>
</dbReference>
<reference evidence="7 8" key="2">
    <citation type="submission" date="2020-06" db="EMBL/GenBank/DDBJ databases">
        <title>Antribacter stalactiti gen. nov., sp. nov., a new member of the family Nacardiaceae isolated from a cave.</title>
        <authorList>
            <person name="Kim I.S."/>
        </authorList>
    </citation>
    <scope>NUCLEOTIDE SEQUENCE [LARGE SCALE GENOMIC DNA]</scope>
    <source>
        <strain evidence="7 8">YC2-7</strain>
    </source>
</reference>
<evidence type="ECO:0000313" key="8">
    <source>
        <dbReference type="Proteomes" id="UP000535543"/>
    </source>
</evidence>
<feature type="domain" description="RNA polymerase sigma factor 70 region 4 type 2" evidence="6">
    <location>
        <begin position="91"/>
        <end position="139"/>
    </location>
</feature>
<evidence type="ECO:0000256" key="4">
    <source>
        <dbReference type="ARBA" id="ARBA00023125"/>
    </source>
</evidence>
<accession>A0A848KDJ0</accession>
<dbReference type="AlphaFoldDB" id="A0A848KDJ0"/>
<keyword evidence="8" id="KW-1185">Reference proteome</keyword>
<gene>
    <name evidence="7" type="ORF">FGL95_09295</name>
</gene>
<dbReference type="Proteomes" id="UP000535543">
    <property type="component" value="Unassembled WGS sequence"/>
</dbReference>
<dbReference type="GO" id="GO:0006352">
    <property type="term" value="P:DNA-templated transcription initiation"/>
    <property type="evidence" value="ECO:0007669"/>
    <property type="project" value="InterPro"/>
</dbReference>
<protein>
    <recommendedName>
        <fullName evidence="6">RNA polymerase sigma factor 70 region 4 type 2 domain-containing protein</fullName>
    </recommendedName>
</protein>
<dbReference type="Gene3D" id="1.10.10.10">
    <property type="entry name" value="Winged helix-like DNA-binding domain superfamily/Winged helix DNA-binding domain"/>
    <property type="match status" value="1"/>
</dbReference>
<keyword evidence="5" id="KW-0804">Transcription</keyword>
<evidence type="ECO:0000256" key="5">
    <source>
        <dbReference type="ARBA" id="ARBA00023163"/>
    </source>
</evidence>
<keyword evidence="3" id="KW-0731">Sigma factor</keyword>
<keyword evidence="4" id="KW-0238">DNA-binding</keyword>
<dbReference type="GO" id="GO:0003677">
    <property type="term" value="F:DNA binding"/>
    <property type="evidence" value="ECO:0007669"/>
    <property type="project" value="UniProtKB-KW"/>
</dbReference>
<dbReference type="RefSeq" id="WP_169585979.1">
    <property type="nucleotide sequence ID" value="NZ_VCQU01000003.1"/>
</dbReference>
<dbReference type="SUPFAM" id="SSF88659">
    <property type="entry name" value="Sigma3 and sigma4 domains of RNA polymerase sigma factors"/>
    <property type="match status" value="1"/>
</dbReference>
<reference evidence="7 8" key="1">
    <citation type="submission" date="2019-05" db="EMBL/GenBank/DDBJ databases">
        <authorList>
            <person name="Lee S.D."/>
        </authorList>
    </citation>
    <scope>NUCLEOTIDE SEQUENCE [LARGE SCALE GENOMIC DNA]</scope>
    <source>
        <strain evidence="7 8">YC2-7</strain>
    </source>
</reference>
<evidence type="ECO:0000256" key="2">
    <source>
        <dbReference type="ARBA" id="ARBA00023015"/>
    </source>
</evidence>
<name>A0A848KDJ0_9NOCA</name>
<dbReference type="EMBL" id="VCQU01000003">
    <property type="protein sequence ID" value="NMN95224.1"/>
    <property type="molecule type" value="Genomic_DNA"/>
</dbReference>